<dbReference type="EMBL" id="JABEZW010000009">
    <property type="protein sequence ID" value="MBA0776333.1"/>
    <property type="molecule type" value="Genomic_DNA"/>
</dbReference>
<accession>A0A7J9ETH5</accession>
<keyword evidence="2" id="KW-1185">Reference proteome</keyword>
<organism evidence="1 2">
    <name type="scientific">Gossypium trilobum</name>
    <dbReference type="NCBI Taxonomy" id="34281"/>
    <lineage>
        <taxon>Eukaryota</taxon>
        <taxon>Viridiplantae</taxon>
        <taxon>Streptophyta</taxon>
        <taxon>Embryophyta</taxon>
        <taxon>Tracheophyta</taxon>
        <taxon>Spermatophyta</taxon>
        <taxon>Magnoliopsida</taxon>
        <taxon>eudicotyledons</taxon>
        <taxon>Gunneridae</taxon>
        <taxon>Pentapetalae</taxon>
        <taxon>rosids</taxon>
        <taxon>malvids</taxon>
        <taxon>Malvales</taxon>
        <taxon>Malvaceae</taxon>
        <taxon>Malvoideae</taxon>
        <taxon>Gossypium</taxon>
    </lineage>
</organism>
<comment type="caution">
    <text evidence="1">The sequence shown here is derived from an EMBL/GenBank/DDBJ whole genome shotgun (WGS) entry which is preliminary data.</text>
</comment>
<feature type="non-terminal residue" evidence="1">
    <location>
        <position position="123"/>
    </location>
</feature>
<evidence type="ECO:0000313" key="2">
    <source>
        <dbReference type="Proteomes" id="UP000593568"/>
    </source>
</evidence>
<dbReference type="AlphaFoldDB" id="A0A7J9ETH5"/>
<protein>
    <recommendedName>
        <fullName evidence="3">RNase H type-1 domain-containing protein</fullName>
    </recommendedName>
</protein>
<proteinExistence type="predicted"/>
<dbReference type="Proteomes" id="UP000593568">
    <property type="component" value="Unassembled WGS sequence"/>
</dbReference>
<evidence type="ECO:0000313" key="1">
    <source>
        <dbReference type="EMBL" id="MBA0776333.1"/>
    </source>
</evidence>
<evidence type="ECO:0008006" key="3">
    <source>
        <dbReference type="Google" id="ProtNLM"/>
    </source>
</evidence>
<reference evidence="1 2" key="1">
    <citation type="journal article" date="2019" name="Genome Biol. Evol.">
        <title>Insights into the evolution of the New World diploid cottons (Gossypium, subgenus Houzingenia) based on genome sequencing.</title>
        <authorList>
            <person name="Grover C.E."/>
            <person name="Arick M.A. 2nd"/>
            <person name="Thrash A."/>
            <person name="Conover J.L."/>
            <person name="Sanders W.S."/>
            <person name="Peterson D.G."/>
            <person name="Frelichowski J.E."/>
            <person name="Scheffler J.A."/>
            <person name="Scheffler B.E."/>
            <person name="Wendel J.F."/>
        </authorList>
    </citation>
    <scope>NUCLEOTIDE SEQUENCE [LARGE SCALE GENOMIC DNA]</scope>
    <source>
        <strain evidence="1">8</strain>
        <tissue evidence="1">Leaf</tissue>
    </source>
</reference>
<sequence>PHCNYAKINFDASISYDKVSFGVIIRDSDGFILRGIGGFIDKKYLLNWQSWSPLKREPEGGEKSGVAGHHCRATQDDLISGLTTYLFQQLVCNFGGLTTTMCSGSLFANWWLCPHMYWCVMDG</sequence>
<name>A0A7J9ETH5_9ROSI</name>
<gene>
    <name evidence="1" type="ORF">Gotri_011338</name>
</gene>